<proteinExistence type="predicted"/>
<dbReference type="AlphaFoldDB" id="A0A0P0XXF9"/>
<dbReference type="ExpressionAtlas" id="A0A0P0XXF9">
    <property type="expression patterns" value="baseline and differential"/>
</dbReference>
<name>A0A0P0XXF9_ORYSJ</name>
<reference evidence="2" key="1">
    <citation type="journal article" date="2005" name="Nature">
        <title>The map-based sequence of the rice genome.</title>
        <authorList>
            <consortium name="International rice genome sequencing project (IRGSP)"/>
            <person name="Matsumoto T."/>
            <person name="Wu J."/>
            <person name="Kanamori H."/>
            <person name="Katayose Y."/>
            <person name="Fujisawa M."/>
            <person name="Namiki N."/>
            <person name="Mizuno H."/>
            <person name="Yamamoto K."/>
            <person name="Antonio B.A."/>
            <person name="Baba T."/>
            <person name="Sakata K."/>
            <person name="Nagamura Y."/>
            <person name="Aoki H."/>
            <person name="Arikawa K."/>
            <person name="Arita K."/>
            <person name="Bito T."/>
            <person name="Chiden Y."/>
            <person name="Fujitsuka N."/>
            <person name="Fukunaka R."/>
            <person name="Hamada M."/>
            <person name="Harada C."/>
            <person name="Hayashi A."/>
            <person name="Hijishita S."/>
            <person name="Honda M."/>
            <person name="Hosokawa S."/>
            <person name="Ichikawa Y."/>
            <person name="Idonuma A."/>
            <person name="Iijima M."/>
            <person name="Ikeda M."/>
            <person name="Ikeno M."/>
            <person name="Ito K."/>
            <person name="Ito S."/>
            <person name="Ito T."/>
            <person name="Ito Y."/>
            <person name="Ito Y."/>
            <person name="Iwabuchi A."/>
            <person name="Kamiya K."/>
            <person name="Karasawa W."/>
            <person name="Kurita K."/>
            <person name="Katagiri S."/>
            <person name="Kikuta A."/>
            <person name="Kobayashi H."/>
            <person name="Kobayashi N."/>
            <person name="Machita K."/>
            <person name="Maehara T."/>
            <person name="Masukawa M."/>
            <person name="Mizubayashi T."/>
            <person name="Mukai Y."/>
            <person name="Nagasaki H."/>
            <person name="Nagata Y."/>
            <person name="Naito S."/>
            <person name="Nakashima M."/>
            <person name="Nakama Y."/>
            <person name="Nakamichi Y."/>
            <person name="Nakamura M."/>
            <person name="Meguro A."/>
            <person name="Negishi M."/>
            <person name="Ohta I."/>
            <person name="Ohta T."/>
            <person name="Okamoto M."/>
            <person name="Ono N."/>
            <person name="Saji S."/>
            <person name="Sakaguchi M."/>
            <person name="Sakai K."/>
            <person name="Shibata M."/>
            <person name="Shimokawa T."/>
            <person name="Song J."/>
            <person name="Takazaki Y."/>
            <person name="Terasawa K."/>
            <person name="Tsugane M."/>
            <person name="Tsuji K."/>
            <person name="Ueda S."/>
            <person name="Waki K."/>
            <person name="Yamagata H."/>
            <person name="Yamamoto M."/>
            <person name="Yamamoto S."/>
            <person name="Yamane H."/>
            <person name="Yoshiki S."/>
            <person name="Yoshihara R."/>
            <person name="Yukawa K."/>
            <person name="Zhong H."/>
            <person name="Yano M."/>
            <person name="Yuan Q."/>
            <person name="Ouyang S."/>
            <person name="Liu J."/>
            <person name="Jones K.M."/>
            <person name="Gansberger K."/>
            <person name="Moffat K."/>
            <person name="Hill J."/>
            <person name="Bera J."/>
            <person name="Fadrosh D."/>
            <person name="Jin S."/>
            <person name="Johri S."/>
            <person name="Kim M."/>
            <person name="Overton L."/>
            <person name="Reardon M."/>
            <person name="Tsitrin T."/>
            <person name="Vuong H."/>
            <person name="Weaver B."/>
            <person name="Ciecko A."/>
            <person name="Tallon L."/>
            <person name="Jackson J."/>
            <person name="Pai G."/>
            <person name="Aken S.V."/>
            <person name="Utterback T."/>
            <person name="Reidmuller S."/>
            <person name="Feldblyum T."/>
            <person name="Hsiao J."/>
            <person name="Zismann V."/>
            <person name="Iobst S."/>
            <person name="de Vazeille A.R."/>
            <person name="Buell C.R."/>
            <person name="Ying K."/>
            <person name="Li Y."/>
            <person name="Lu T."/>
            <person name="Huang Y."/>
            <person name="Zhao Q."/>
            <person name="Feng Q."/>
            <person name="Zhang L."/>
            <person name="Zhu J."/>
            <person name="Weng Q."/>
            <person name="Mu J."/>
            <person name="Lu Y."/>
            <person name="Fan D."/>
            <person name="Liu Y."/>
            <person name="Guan J."/>
            <person name="Zhang Y."/>
            <person name="Yu S."/>
            <person name="Liu X."/>
            <person name="Zhang Y."/>
            <person name="Hong G."/>
            <person name="Han B."/>
            <person name="Choisne N."/>
            <person name="Demange N."/>
            <person name="Orjeda G."/>
            <person name="Samain S."/>
            <person name="Cattolico L."/>
            <person name="Pelletier E."/>
            <person name="Couloux A."/>
            <person name="Segurens B."/>
            <person name="Wincker P."/>
            <person name="D'Hont A."/>
            <person name="Scarpelli C."/>
            <person name="Weissenbach J."/>
            <person name="Salanoubat M."/>
            <person name="Quetier F."/>
            <person name="Yu Y."/>
            <person name="Kim H.R."/>
            <person name="Rambo T."/>
            <person name="Currie J."/>
            <person name="Collura K."/>
            <person name="Luo M."/>
            <person name="Yang T."/>
            <person name="Ammiraju J.S.S."/>
            <person name="Engler F."/>
            <person name="Soderlund C."/>
            <person name="Wing R.A."/>
            <person name="Palmer L.E."/>
            <person name="de la Bastide M."/>
            <person name="Spiegel L."/>
            <person name="Nascimento L."/>
            <person name="Zutavern T."/>
            <person name="O'Shaughnessy A."/>
            <person name="Dike S."/>
            <person name="Dedhia N."/>
            <person name="Preston R."/>
            <person name="Balija V."/>
            <person name="McCombie W.R."/>
            <person name="Chow T."/>
            <person name="Chen H."/>
            <person name="Chung M."/>
            <person name="Chen C."/>
            <person name="Shaw J."/>
            <person name="Wu H."/>
            <person name="Hsiao K."/>
            <person name="Chao Y."/>
            <person name="Chu M."/>
            <person name="Cheng C."/>
            <person name="Hour A."/>
            <person name="Lee P."/>
            <person name="Lin S."/>
            <person name="Lin Y."/>
            <person name="Liou J."/>
            <person name="Liu S."/>
            <person name="Hsing Y."/>
            <person name="Raghuvanshi S."/>
            <person name="Mohanty A."/>
            <person name="Bharti A.K."/>
            <person name="Gaur A."/>
            <person name="Gupta V."/>
            <person name="Kumar D."/>
            <person name="Ravi V."/>
            <person name="Vij S."/>
            <person name="Kapur A."/>
            <person name="Khurana P."/>
            <person name="Khurana P."/>
            <person name="Khurana J.P."/>
            <person name="Tyagi A.K."/>
            <person name="Gaikwad K."/>
            <person name="Singh A."/>
            <person name="Dalal V."/>
            <person name="Srivastava S."/>
            <person name="Dixit A."/>
            <person name="Pal A.K."/>
            <person name="Ghazi I.A."/>
            <person name="Yadav M."/>
            <person name="Pandit A."/>
            <person name="Bhargava A."/>
            <person name="Sureshbabu K."/>
            <person name="Batra K."/>
            <person name="Sharma T.R."/>
            <person name="Mohapatra T."/>
            <person name="Singh N.K."/>
            <person name="Messing J."/>
            <person name="Nelson A.B."/>
            <person name="Fuks G."/>
            <person name="Kavchok S."/>
            <person name="Keizer G."/>
            <person name="Linton E."/>
            <person name="Llaca V."/>
            <person name="Song R."/>
            <person name="Tanyolac B."/>
            <person name="Young S."/>
            <person name="Ho-Il K."/>
            <person name="Hahn J.H."/>
            <person name="Sangsakoo G."/>
            <person name="Vanavichit A."/>
            <person name="de Mattos Luiz.A.T."/>
            <person name="Zimmer P.D."/>
            <person name="Malone G."/>
            <person name="Dellagostin O."/>
            <person name="de Oliveira A.C."/>
            <person name="Bevan M."/>
            <person name="Bancroft I."/>
            <person name="Minx P."/>
            <person name="Cordum H."/>
            <person name="Wilson R."/>
            <person name="Cheng Z."/>
            <person name="Jin W."/>
            <person name="Jiang J."/>
            <person name="Leong S.A."/>
            <person name="Iwama H."/>
            <person name="Gojobori T."/>
            <person name="Itoh T."/>
            <person name="Niimura Y."/>
            <person name="Fujii Y."/>
            <person name="Habara T."/>
            <person name="Sakai H."/>
            <person name="Sato Y."/>
            <person name="Wilson G."/>
            <person name="Kumar K."/>
            <person name="McCouch S."/>
            <person name="Juretic N."/>
            <person name="Hoen D."/>
            <person name="Wright S."/>
            <person name="Bruskiewich R."/>
            <person name="Bureau T."/>
            <person name="Miyao A."/>
            <person name="Hirochika H."/>
            <person name="Nishikawa T."/>
            <person name="Kadowaki K."/>
            <person name="Sugiura M."/>
            <person name="Burr B."/>
            <person name="Sasaki T."/>
        </authorList>
    </citation>
    <scope>NUCLEOTIDE SEQUENCE [LARGE SCALE GENOMIC DNA]</scope>
    <source>
        <strain evidence="2">cv. Nipponbare</strain>
    </source>
</reference>
<reference evidence="1 2" key="2">
    <citation type="journal article" date="2013" name="Plant Cell Physiol.">
        <title>Rice Annotation Project Database (RAP-DB): an integrative and interactive database for rice genomics.</title>
        <authorList>
            <person name="Sakai H."/>
            <person name="Lee S.S."/>
            <person name="Tanaka T."/>
            <person name="Numa H."/>
            <person name="Kim J."/>
            <person name="Kawahara Y."/>
            <person name="Wakimoto H."/>
            <person name="Yang C.C."/>
            <person name="Iwamoto M."/>
            <person name="Abe T."/>
            <person name="Yamada Y."/>
            <person name="Muto A."/>
            <person name="Inokuchi H."/>
            <person name="Ikemura T."/>
            <person name="Matsumoto T."/>
            <person name="Sasaki T."/>
            <person name="Itoh T."/>
        </authorList>
    </citation>
    <scope>NUCLEOTIDE SEQUENCE [LARGE SCALE GENOMIC DNA]</scope>
    <source>
        <strain evidence="2">cv. Nipponbare</strain>
    </source>
</reference>
<keyword evidence="2" id="KW-1185">Reference proteome</keyword>
<sequence>RGSFAGDVGRRRGSGCADDEVSGLTEEEAARAGFGCRCPCSPGARCSSRLQLA</sequence>
<accession>A0A0P0XXF9</accession>
<dbReference type="Proteomes" id="UP000059680">
    <property type="component" value="Chromosome 10"/>
</dbReference>
<evidence type="ECO:0000313" key="2">
    <source>
        <dbReference type="Proteomes" id="UP000059680"/>
    </source>
</evidence>
<gene>
    <name evidence="1" type="ordered locus">Os10g0548000</name>
    <name evidence="1" type="ORF">OSNPB_100548000</name>
</gene>
<dbReference type="EMBL" id="AP014966">
    <property type="protein sequence ID" value="BAT11919.1"/>
    <property type="molecule type" value="Genomic_DNA"/>
</dbReference>
<feature type="non-terminal residue" evidence="1">
    <location>
        <position position="53"/>
    </location>
</feature>
<organism evidence="1 2">
    <name type="scientific">Oryza sativa subsp. japonica</name>
    <name type="common">Rice</name>
    <dbReference type="NCBI Taxonomy" id="39947"/>
    <lineage>
        <taxon>Eukaryota</taxon>
        <taxon>Viridiplantae</taxon>
        <taxon>Streptophyta</taxon>
        <taxon>Embryophyta</taxon>
        <taxon>Tracheophyta</taxon>
        <taxon>Spermatophyta</taxon>
        <taxon>Magnoliopsida</taxon>
        <taxon>Liliopsida</taxon>
        <taxon>Poales</taxon>
        <taxon>Poaceae</taxon>
        <taxon>BOP clade</taxon>
        <taxon>Oryzoideae</taxon>
        <taxon>Oryzeae</taxon>
        <taxon>Oryzinae</taxon>
        <taxon>Oryza</taxon>
        <taxon>Oryza sativa</taxon>
    </lineage>
</organism>
<protein>
    <submittedName>
        <fullName evidence="1">Os10g0548000 protein</fullName>
    </submittedName>
</protein>
<dbReference type="Gramene" id="Os10t0548000-01">
    <property type="protein sequence ID" value="Os10t0548000-01"/>
    <property type="gene ID" value="Os10g0548000"/>
</dbReference>
<reference evidence="1 2" key="3">
    <citation type="journal article" date="2013" name="Rice">
        <title>Improvement of the Oryza sativa Nipponbare reference genome using next generation sequence and optical map data.</title>
        <authorList>
            <person name="Kawahara Y."/>
            <person name="de la Bastide M."/>
            <person name="Hamilton J.P."/>
            <person name="Kanamori H."/>
            <person name="McCombie W.R."/>
            <person name="Ouyang S."/>
            <person name="Schwartz D.C."/>
            <person name="Tanaka T."/>
            <person name="Wu J."/>
            <person name="Zhou S."/>
            <person name="Childs K.L."/>
            <person name="Davidson R.M."/>
            <person name="Lin H."/>
            <person name="Quesada-Ocampo L."/>
            <person name="Vaillancourt B."/>
            <person name="Sakai H."/>
            <person name="Lee S.S."/>
            <person name="Kim J."/>
            <person name="Numa H."/>
            <person name="Itoh T."/>
            <person name="Buell C.R."/>
            <person name="Matsumoto T."/>
        </authorList>
    </citation>
    <scope>NUCLEOTIDE SEQUENCE [LARGE SCALE GENOMIC DNA]</scope>
    <source>
        <strain evidence="2">cv. Nipponbare</strain>
    </source>
</reference>
<evidence type="ECO:0000313" key="1">
    <source>
        <dbReference type="EMBL" id="BAT11919.1"/>
    </source>
</evidence>